<dbReference type="Proteomes" id="UP000301309">
    <property type="component" value="Unassembled WGS sequence"/>
</dbReference>
<dbReference type="AlphaFoldDB" id="A0A4D4LHW7"/>
<proteinExistence type="predicted"/>
<evidence type="ECO:0000313" key="1">
    <source>
        <dbReference type="EMBL" id="GDY57693.1"/>
    </source>
</evidence>
<sequence length="83" mass="8098">MVEGQRDAVVAEVGEECEGVAQAEVGQTVGAVGEAEGFRGGAAGVAGAAHVALTFLDSRRATGISASNPAAVRCAPAREASTA</sequence>
<reference evidence="1 2" key="1">
    <citation type="journal article" date="2020" name="Int. J. Syst. Evol. Microbiol.">
        <title>Reclassification of Streptomyces castelarensis and Streptomyces sporoclivatus as later heterotypic synonyms of Streptomyces antimycoticus.</title>
        <authorList>
            <person name="Komaki H."/>
            <person name="Tamura T."/>
        </authorList>
    </citation>
    <scope>NUCLEOTIDE SEQUENCE [LARGE SCALE GENOMIC DNA]</scope>
    <source>
        <strain evidence="1 2">NBRC 13459</strain>
    </source>
</reference>
<gene>
    <name evidence="1" type="ORF">SVIO_083160</name>
</gene>
<comment type="caution">
    <text evidence="1">The sequence shown here is derived from an EMBL/GenBank/DDBJ whole genome shotgun (WGS) entry which is preliminary data.</text>
</comment>
<protein>
    <submittedName>
        <fullName evidence="1">Uncharacterized protein</fullName>
    </submittedName>
</protein>
<dbReference type="EMBL" id="BJHW01000001">
    <property type="protein sequence ID" value="GDY57693.1"/>
    <property type="molecule type" value="Genomic_DNA"/>
</dbReference>
<name>A0A4D4LHW7_STRVO</name>
<organism evidence="1 2">
    <name type="scientific">Streptomyces violaceusniger</name>
    <dbReference type="NCBI Taxonomy" id="68280"/>
    <lineage>
        <taxon>Bacteria</taxon>
        <taxon>Bacillati</taxon>
        <taxon>Actinomycetota</taxon>
        <taxon>Actinomycetes</taxon>
        <taxon>Kitasatosporales</taxon>
        <taxon>Streptomycetaceae</taxon>
        <taxon>Streptomyces</taxon>
        <taxon>Streptomyces violaceusniger group</taxon>
    </lineage>
</organism>
<accession>A0A4D4LHW7</accession>
<evidence type="ECO:0000313" key="2">
    <source>
        <dbReference type="Proteomes" id="UP000301309"/>
    </source>
</evidence>
<keyword evidence="2" id="KW-1185">Reference proteome</keyword>